<evidence type="ECO:0000256" key="1">
    <source>
        <dbReference type="SAM" id="MobiDB-lite"/>
    </source>
</evidence>
<keyword evidence="4" id="KW-1185">Reference proteome</keyword>
<evidence type="ECO:0000313" key="4">
    <source>
        <dbReference type="Proteomes" id="UP001362999"/>
    </source>
</evidence>
<dbReference type="SUPFAM" id="SSF57701">
    <property type="entry name" value="Zn2/Cys6 DNA-binding domain"/>
    <property type="match status" value="1"/>
</dbReference>
<accession>A0AAW0CV44</accession>
<protein>
    <submittedName>
        <fullName evidence="3">Zn(2)-C6 fungal-type domain-containing protein</fullName>
    </submittedName>
</protein>
<feature type="region of interest" description="Disordered" evidence="1">
    <location>
        <begin position="651"/>
        <end position="672"/>
    </location>
</feature>
<comment type="caution">
    <text evidence="3">The sequence shown here is derived from an EMBL/GenBank/DDBJ whole genome shotgun (WGS) entry which is preliminary data.</text>
</comment>
<dbReference type="Proteomes" id="UP001362999">
    <property type="component" value="Unassembled WGS sequence"/>
</dbReference>
<dbReference type="GO" id="GO:0008270">
    <property type="term" value="F:zinc ion binding"/>
    <property type="evidence" value="ECO:0007669"/>
    <property type="project" value="InterPro"/>
</dbReference>
<dbReference type="PROSITE" id="PS00463">
    <property type="entry name" value="ZN2_CY6_FUNGAL_1"/>
    <property type="match status" value="1"/>
</dbReference>
<dbReference type="GO" id="GO:0000981">
    <property type="term" value="F:DNA-binding transcription factor activity, RNA polymerase II-specific"/>
    <property type="evidence" value="ECO:0007669"/>
    <property type="project" value="InterPro"/>
</dbReference>
<sequence length="753" mass="81227">MSANHHPQKRLKKPPACDSCKARRVLCHPQPNGAPCPRCVEKNTICTTTPVIRGRPKKPAFHPKRSLAVASLSPSSSTLVATPALETTDDDACPPLTPEFVSHCFECLEFLPQINHPLMKITSIRSTLHDCAYSLHYPSLTPQARVCALAIISMASLASFHDSILGPGSRPSSLLDWGFFYGDCGGGDVAKDNDNDNDNGSIFVPWSTTNTRTANGDVLRGCGLRRARAFRALRAKTLKAAWDAGVMLESTEENALTCFLLDLLEQSDSTSPTRPWAAACIMHIRALAPRWRKYGHTASDESRWAGFFMSEALFATARRMPMMITLHDQRHLCGSEPPPLETLLASLEATRKPGIQVVWASMKPFLFHVTNLARELHLEINGDHPRLHPLSSAAVLRYLSALTLLQSVASLLLARIDALALPCPPSDRWADSGSVDTTARACGYGIAVGLAGVILPFYRELQMRCVEAAGEEDGIVNGGGNGSGVGGAGIDEDAATIFSSASPSQSQYRAQSQSRQSSAYIIKRRERERLQTYLGQAHEIAVQGAKDIARALRHMPPVHYTPLNWRVVFPWAEFCMEEVETAGAGGGGGWVDAEEVDTFLNELKILGYSLDSVSAPRALDVMNRMEAFLKRTKTPASASVSSPSAFCPASLPAATPASTSTSSTSTSPSSVLLSPHIQVIPQRQRELEMDEPVAAYGGEADAFSMSMDSAALAALLMPLGDQAWMAGQQVHGVLDVDSGGGGFGFEELDFMRG</sequence>
<dbReference type="AlphaFoldDB" id="A0AAW0CV44"/>
<dbReference type="PROSITE" id="PS50048">
    <property type="entry name" value="ZN2_CY6_FUNGAL_2"/>
    <property type="match status" value="1"/>
</dbReference>
<proteinExistence type="predicted"/>
<dbReference type="Gene3D" id="4.10.240.10">
    <property type="entry name" value="Zn(2)-C6 fungal-type DNA-binding domain"/>
    <property type="match status" value="1"/>
</dbReference>
<feature type="domain" description="Zn(2)-C6 fungal-type" evidence="2">
    <location>
        <begin position="16"/>
        <end position="48"/>
    </location>
</feature>
<organism evidence="3 4">
    <name type="scientific">Favolaschia claudopus</name>
    <dbReference type="NCBI Taxonomy" id="2862362"/>
    <lineage>
        <taxon>Eukaryota</taxon>
        <taxon>Fungi</taxon>
        <taxon>Dikarya</taxon>
        <taxon>Basidiomycota</taxon>
        <taxon>Agaricomycotina</taxon>
        <taxon>Agaricomycetes</taxon>
        <taxon>Agaricomycetidae</taxon>
        <taxon>Agaricales</taxon>
        <taxon>Marasmiineae</taxon>
        <taxon>Mycenaceae</taxon>
        <taxon>Favolaschia</taxon>
    </lineage>
</organism>
<evidence type="ECO:0000313" key="3">
    <source>
        <dbReference type="EMBL" id="KAK7042065.1"/>
    </source>
</evidence>
<evidence type="ECO:0000259" key="2">
    <source>
        <dbReference type="PROSITE" id="PS50048"/>
    </source>
</evidence>
<dbReference type="EMBL" id="JAWWNJ010000013">
    <property type="protein sequence ID" value="KAK7042065.1"/>
    <property type="molecule type" value="Genomic_DNA"/>
</dbReference>
<dbReference type="InterPro" id="IPR036864">
    <property type="entry name" value="Zn2-C6_fun-type_DNA-bd_sf"/>
</dbReference>
<dbReference type="CDD" id="cd00067">
    <property type="entry name" value="GAL4"/>
    <property type="match status" value="1"/>
</dbReference>
<dbReference type="InterPro" id="IPR001138">
    <property type="entry name" value="Zn2Cys6_DnaBD"/>
</dbReference>
<reference evidence="3 4" key="1">
    <citation type="journal article" date="2024" name="J Genomics">
        <title>Draft genome sequencing and assembly of Favolaschia claudopus CIRM-BRFM 2984 isolated from oak limbs.</title>
        <authorList>
            <person name="Navarro D."/>
            <person name="Drula E."/>
            <person name="Chaduli D."/>
            <person name="Cazenave R."/>
            <person name="Ahrendt S."/>
            <person name="Wang J."/>
            <person name="Lipzen A."/>
            <person name="Daum C."/>
            <person name="Barry K."/>
            <person name="Grigoriev I.V."/>
            <person name="Favel A."/>
            <person name="Rosso M.N."/>
            <person name="Martin F."/>
        </authorList>
    </citation>
    <scope>NUCLEOTIDE SEQUENCE [LARGE SCALE GENOMIC DNA]</scope>
    <source>
        <strain evidence="3 4">CIRM-BRFM 2984</strain>
    </source>
</reference>
<name>A0AAW0CV44_9AGAR</name>
<gene>
    <name evidence="3" type="ORF">R3P38DRAFT_3447287</name>
</gene>